<dbReference type="Proteomes" id="UP001595824">
    <property type="component" value="Unassembled WGS sequence"/>
</dbReference>
<dbReference type="EMBL" id="JBHSDP010000024">
    <property type="protein sequence ID" value="MFC4330811.1"/>
    <property type="molecule type" value="Genomic_DNA"/>
</dbReference>
<dbReference type="InterPro" id="IPR036689">
    <property type="entry name" value="ESAT-6-like_sf"/>
</dbReference>
<comment type="caution">
    <text evidence="1">The sequence shown here is derived from an EMBL/GenBank/DDBJ whole genome shotgun (WGS) entry which is preliminary data.</text>
</comment>
<sequence length="125" mass="13596">MSDSPVEAMKRSSAKTYDGIHRALTEAQRTLAGVDHAVDGIESRLAGGYGGEDGSEFLKMVKRWHEEFRRINAATEKIVQVVEHSSQTDTKTLHANMEGVGALSRTSVFDGGSHHASNSYNTMMG</sequence>
<name>A0ABV8TJD4_9ACTN</name>
<reference evidence="2" key="1">
    <citation type="journal article" date="2019" name="Int. J. Syst. Evol. Microbiol.">
        <title>The Global Catalogue of Microorganisms (GCM) 10K type strain sequencing project: providing services to taxonomists for standard genome sequencing and annotation.</title>
        <authorList>
            <consortium name="The Broad Institute Genomics Platform"/>
            <consortium name="The Broad Institute Genome Sequencing Center for Infectious Disease"/>
            <person name="Wu L."/>
            <person name="Ma J."/>
        </authorList>
    </citation>
    <scope>NUCLEOTIDE SEQUENCE [LARGE SCALE GENOMIC DNA]</scope>
    <source>
        <strain evidence="2">PCU 347</strain>
    </source>
</reference>
<evidence type="ECO:0000313" key="1">
    <source>
        <dbReference type="EMBL" id="MFC4330811.1"/>
    </source>
</evidence>
<keyword evidence="2" id="KW-1185">Reference proteome</keyword>
<evidence type="ECO:0000313" key="2">
    <source>
        <dbReference type="Proteomes" id="UP001595824"/>
    </source>
</evidence>
<evidence type="ECO:0008006" key="3">
    <source>
        <dbReference type="Google" id="ProtNLM"/>
    </source>
</evidence>
<dbReference type="SUPFAM" id="SSF140453">
    <property type="entry name" value="EsxAB dimer-like"/>
    <property type="match status" value="1"/>
</dbReference>
<accession>A0ABV8TJD4</accession>
<gene>
    <name evidence="1" type="ORF">ACFPC0_24090</name>
</gene>
<protein>
    <recommendedName>
        <fullName evidence="3">WXG100 family type VII secretion target</fullName>
    </recommendedName>
</protein>
<organism evidence="1 2">
    <name type="scientific">Streptomyces andamanensis</name>
    <dbReference type="NCBI Taxonomy" id="1565035"/>
    <lineage>
        <taxon>Bacteria</taxon>
        <taxon>Bacillati</taxon>
        <taxon>Actinomycetota</taxon>
        <taxon>Actinomycetes</taxon>
        <taxon>Kitasatosporales</taxon>
        <taxon>Streptomycetaceae</taxon>
        <taxon>Streptomyces</taxon>
    </lineage>
</organism>
<proteinExistence type="predicted"/>
<dbReference type="RefSeq" id="WP_381741858.1">
    <property type="nucleotide sequence ID" value="NZ_JBHSDP010000024.1"/>
</dbReference>
<dbReference type="Gene3D" id="1.10.287.1060">
    <property type="entry name" value="ESAT-6-like"/>
    <property type="match status" value="1"/>
</dbReference>